<dbReference type="PANTHER" id="PTHR33751:SF11">
    <property type="entry name" value="BLL4483 PROTEIN"/>
    <property type="match status" value="1"/>
</dbReference>
<feature type="domain" description="Cytochrome c" evidence="5">
    <location>
        <begin position="35"/>
        <end position="117"/>
    </location>
</feature>
<keyword evidence="2 3" id="KW-0408">Iron</keyword>
<evidence type="ECO:0000313" key="7">
    <source>
        <dbReference type="Proteomes" id="UP000722165"/>
    </source>
</evidence>
<dbReference type="PIRSF" id="PIRSF000005">
    <property type="entry name" value="Cytochrome_c4"/>
    <property type="match status" value="1"/>
</dbReference>
<dbReference type="PANTHER" id="PTHR33751">
    <property type="entry name" value="CBB3-TYPE CYTOCHROME C OXIDASE SUBUNIT FIXP"/>
    <property type="match status" value="1"/>
</dbReference>
<dbReference type="InterPro" id="IPR024167">
    <property type="entry name" value="Cytochrome_c4-like"/>
</dbReference>
<sequence>MRYSLVRLIRAGAWVAGGWTLALPSAMAADTINAEAIARGKTVSATCVACHQANGAGMNLPQGESWPRLAGLNRDYMIAQLKAFKDGTRKNASMVAFASMLNDEQIADVASYYASLPVPEITPVAADAALLKRGEQLALQGDWERYIVSCKSCHGPGNQGNGADFPVLAGQQPAYIVQQIQAWKNGTRINDPQGLMASIAKRLDDNDTQAVAAWLAQQPVQEQK</sequence>
<dbReference type="Pfam" id="PF00034">
    <property type="entry name" value="Cytochrom_C"/>
    <property type="match status" value="1"/>
</dbReference>
<evidence type="ECO:0000256" key="1">
    <source>
        <dbReference type="ARBA" id="ARBA00022723"/>
    </source>
</evidence>
<dbReference type="InterPro" id="IPR009056">
    <property type="entry name" value="Cyt_c-like_dom"/>
</dbReference>
<feature type="domain" description="Cytochrome c" evidence="5">
    <location>
        <begin position="129"/>
        <end position="219"/>
    </location>
</feature>
<reference evidence="6 7" key="1">
    <citation type="submission" date="2021-06" db="EMBL/GenBank/DDBJ databases">
        <authorList>
            <person name="Lu T."/>
            <person name="Wang Q."/>
            <person name="Han X."/>
        </authorList>
    </citation>
    <scope>NUCLEOTIDE SEQUENCE [LARGE SCALE GENOMIC DNA]</scope>
    <source>
        <strain evidence="6 7">LAM0050</strain>
    </source>
</reference>
<name>A0ABS6NLP3_9BURK</name>
<dbReference type="RefSeq" id="WP_217734712.1">
    <property type="nucleotide sequence ID" value="NZ_JAHSPR010000003.1"/>
</dbReference>
<evidence type="ECO:0000259" key="5">
    <source>
        <dbReference type="PROSITE" id="PS51007"/>
    </source>
</evidence>
<organism evidence="6 7">
    <name type="scientific">Advenella alkanexedens</name>
    <dbReference type="NCBI Taxonomy" id="1481665"/>
    <lineage>
        <taxon>Bacteria</taxon>
        <taxon>Pseudomonadati</taxon>
        <taxon>Pseudomonadota</taxon>
        <taxon>Betaproteobacteria</taxon>
        <taxon>Burkholderiales</taxon>
        <taxon>Alcaligenaceae</taxon>
    </lineage>
</organism>
<keyword evidence="7" id="KW-1185">Reference proteome</keyword>
<dbReference type="InterPro" id="IPR050597">
    <property type="entry name" value="Cytochrome_c_Oxidase_Subunit"/>
</dbReference>
<proteinExistence type="predicted"/>
<keyword evidence="1 3" id="KW-0479">Metal-binding</keyword>
<evidence type="ECO:0000313" key="6">
    <source>
        <dbReference type="EMBL" id="MBV4396550.1"/>
    </source>
</evidence>
<keyword evidence="4" id="KW-0732">Signal</keyword>
<protein>
    <submittedName>
        <fullName evidence="6">Cytochrome c4</fullName>
    </submittedName>
</protein>
<keyword evidence="3" id="KW-0349">Heme</keyword>
<evidence type="ECO:0000256" key="3">
    <source>
        <dbReference type="PROSITE-ProRule" id="PRU00433"/>
    </source>
</evidence>
<evidence type="ECO:0000256" key="4">
    <source>
        <dbReference type="SAM" id="SignalP"/>
    </source>
</evidence>
<dbReference type="PROSITE" id="PS51007">
    <property type="entry name" value="CYTC"/>
    <property type="match status" value="2"/>
</dbReference>
<feature type="signal peptide" evidence="4">
    <location>
        <begin position="1"/>
        <end position="28"/>
    </location>
</feature>
<accession>A0ABS6NLP3</accession>
<gene>
    <name evidence="6" type="ORF">KU392_04660</name>
</gene>
<dbReference type="EMBL" id="JAHSPR010000003">
    <property type="protein sequence ID" value="MBV4396550.1"/>
    <property type="molecule type" value="Genomic_DNA"/>
</dbReference>
<feature type="chain" id="PRO_5046465317" evidence="4">
    <location>
        <begin position="29"/>
        <end position="224"/>
    </location>
</feature>
<comment type="caution">
    <text evidence="6">The sequence shown here is derived from an EMBL/GenBank/DDBJ whole genome shotgun (WGS) entry which is preliminary data.</text>
</comment>
<evidence type="ECO:0000256" key="2">
    <source>
        <dbReference type="ARBA" id="ARBA00023004"/>
    </source>
</evidence>
<dbReference type="Pfam" id="PF13442">
    <property type="entry name" value="Cytochrome_CBB3"/>
    <property type="match status" value="1"/>
</dbReference>
<dbReference type="Proteomes" id="UP000722165">
    <property type="component" value="Unassembled WGS sequence"/>
</dbReference>